<comment type="caution">
    <text evidence="1">The sequence shown here is derived from an EMBL/GenBank/DDBJ whole genome shotgun (WGS) entry which is preliminary data.</text>
</comment>
<accession>A0A4Y1ZMB7</accession>
<dbReference type="EMBL" id="BGPR01075837">
    <property type="protein sequence ID" value="GBL57531.1"/>
    <property type="molecule type" value="Genomic_DNA"/>
</dbReference>
<sequence length="94" mass="11067">MSSCYWGSLDQMPPQCQQEITFMICIRNFRQRRTCEEMSWSQCSNPDRKEGYGKVAISLSIGCPQKHFRANRFGNHCRKVYVGKIFMNYLTDKV</sequence>
<organism evidence="1 2">
    <name type="scientific">Araneus ventricosus</name>
    <name type="common">Orbweaver spider</name>
    <name type="synonym">Epeira ventricosa</name>
    <dbReference type="NCBI Taxonomy" id="182803"/>
    <lineage>
        <taxon>Eukaryota</taxon>
        <taxon>Metazoa</taxon>
        <taxon>Ecdysozoa</taxon>
        <taxon>Arthropoda</taxon>
        <taxon>Chelicerata</taxon>
        <taxon>Arachnida</taxon>
        <taxon>Araneae</taxon>
        <taxon>Araneomorphae</taxon>
        <taxon>Entelegynae</taxon>
        <taxon>Araneoidea</taxon>
        <taxon>Araneidae</taxon>
        <taxon>Araneus</taxon>
    </lineage>
</organism>
<gene>
    <name evidence="1" type="ORF">AVEN_182823_1</name>
</gene>
<evidence type="ECO:0000313" key="1">
    <source>
        <dbReference type="EMBL" id="GBL57531.1"/>
    </source>
</evidence>
<keyword evidence="2" id="KW-1185">Reference proteome</keyword>
<reference evidence="1 2" key="1">
    <citation type="journal article" date="2019" name="Sci. Rep.">
        <title>Orb-weaving spider Araneus ventricosus genome elucidates the spidroin gene catalogue.</title>
        <authorList>
            <person name="Kono N."/>
            <person name="Nakamura H."/>
            <person name="Ohtoshi R."/>
            <person name="Moran D.A.P."/>
            <person name="Shinohara A."/>
            <person name="Yoshida Y."/>
            <person name="Fujiwara M."/>
            <person name="Mori M."/>
            <person name="Tomita M."/>
            <person name="Arakawa K."/>
        </authorList>
    </citation>
    <scope>NUCLEOTIDE SEQUENCE [LARGE SCALE GENOMIC DNA]</scope>
</reference>
<evidence type="ECO:0000313" key="2">
    <source>
        <dbReference type="Proteomes" id="UP000499080"/>
    </source>
</evidence>
<protein>
    <submittedName>
        <fullName evidence="1">Uncharacterized protein</fullName>
    </submittedName>
</protein>
<proteinExistence type="predicted"/>
<dbReference type="AlphaFoldDB" id="A0A4Y1ZMB7"/>
<name>A0A4Y1ZMB7_ARAVE</name>
<dbReference type="Proteomes" id="UP000499080">
    <property type="component" value="Unassembled WGS sequence"/>
</dbReference>